<keyword evidence="1" id="KW-0472">Membrane</keyword>
<feature type="transmembrane region" description="Helical" evidence="1">
    <location>
        <begin position="15"/>
        <end position="38"/>
    </location>
</feature>
<keyword evidence="1" id="KW-0812">Transmembrane</keyword>
<dbReference type="AlphaFoldDB" id="A0A1B0BUP8"/>
<accession>A0A1B0BUP8</accession>
<dbReference type="EnsemblMetazoa" id="GPPI041046-RA">
    <property type="protein sequence ID" value="GPPI041046-PA"/>
    <property type="gene ID" value="GPPI041046"/>
</dbReference>
<dbReference type="EMBL" id="JXJN01020860">
    <property type="status" value="NOT_ANNOTATED_CDS"/>
    <property type="molecule type" value="Genomic_DNA"/>
</dbReference>
<dbReference type="Proteomes" id="UP000092460">
    <property type="component" value="Unassembled WGS sequence"/>
</dbReference>
<dbReference type="EMBL" id="JXJN01020861">
    <property type="status" value="NOT_ANNOTATED_CDS"/>
    <property type="molecule type" value="Genomic_DNA"/>
</dbReference>
<evidence type="ECO:0000313" key="2">
    <source>
        <dbReference type="EnsemblMetazoa" id="GPPI041046-PA"/>
    </source>
</evidence>
<protein>
    <submittedName>
        <fullName evidence="2">Uncharacterized protein</fullName>
    </submittedName>
</protein>
<keyword evidence="1" id="KW-1133">Transmembrane helix</keyword>
<evidence type="ECO:0000313" key="3">
    <source>
        <dbReference type="Proteomes" id="UP000092460"/>
    </source>
</evidence>
<keyword evidence="3" id="KW-1185">Reference proteome</keyword>
<evidence type="ECO:0000256" key="1">
    <source>
        <dbReference type="SAM" id="Phobius"/>
    </source>
</evidence>
<reference evidence="3" key="1">
    <citation type="submission" date="2015-01" db="EMBL/GenBank/DDBJ databases">
        <authorList>
            <person name="Aksoy S."/>
            <person name="Warren W."/>
            <person name="Wilson R.K."/>
        </authorList>
    </citation>
    <scope>NUCLEOTIDE SEQUENCE [LARGE SCALE GENOMIC DNA]</scope>
    <source>
        <strain evidence="3">IAEA</strain>
    </source>
</reference>
<name>A0A1B0BUP8_9MUSC</name>
<dbReference type="VEuPathDB" id="VectorBase:GPPI041046"/>
<sequence>MCMVEGDQADGDDVVGISVAVAVVILKVILAVLFSMILDDDVAGILDVHCRYQESFWVERFVDADAEFDVEYVVVAVEICHTKDFHSEQKAPGIMMSTLNFSAKYILSE</sequence>
<proteinExistence type="predicted"/>
<organism evidence="2 3">
    <name type="scientific">Glossina palpalis gambiensis</name>
    <dbReference type="NCBI Taxonomy" id="67801"/>
    <lineage>
        <taxon>Eukaryota</taxon>
        <taxon>Metazoa</taxon>
        <taxon>Ecdysozoa</taxon>
        <taxon>Arthropoda</taxon>
        <taxon>Hexapoda</taxon>
        <taxon>Insecta</taxon>
        <taxon>Pterygota</taxon>
        <taxon>Neoptera</taxon>
        <taxon>Endopterygota</taxon>
        <taxon>Diptera</taxon>
        <taxon>Brachycera</taxon>
        <taxon>Muscomorpha</taxon>
        <taxon>Hippoboscoidea</taxon>
        <taxon>Glossinidae</taxon>
        <taxon>Glossina</taxon>
    </lineage>
</organism>
<dbReference type="EMBL" id="JXJN01020859">
    <property type="status" value="NOT_ANNOTATED_CDS"/>
    <property type="molecule type" value="Genomic_DNA"/>
</dbReference>
<reference evidence="2" key="2">
    <citation type="submission" date="2020-05" db="UniProtKB">
        <authorList>
            <consortium name="EnsemblMetazoa"/>
        </authorList>
    </citation>
    <scope>IDENTIFICATION</scope>
    <source>
        <strain evidence="2">IAEA</strain>
    </source>
</reference>